<comment type="caution">
    <text evidence="1">The sequence shown here is derived from an EMBL/GenBank/DDBJ whole genome shotgun (WGS) entry which is preliminary data.</text>
</comment>
<evidence type="ECO:0000313" key="1">
    <source>
        <dbReference type="EMBL" id="EWG06378.1"/>
    </source>
</evidence>
<dbReference type="AlphaFoldDB" id="W7KJH1"/>
<proteinExistence type="predicted"/>
<organism evidence="1 2">
    <name type="scientific">Candidatus Aramenus sulfurataquae</name>
    <dbReference type="NCBI Taxonomy" id="1326980"/>
    <lineage>
        <taxon>Archaea</taxon>
        <taxon>Thermoproteota</taxon>
        <taxon>Thermoprotei</taxon>
        <taxon>Sulfolobales</taxon>
        <taxon>Sulfolobaceae</taxon>
        <taxon>Candidatus Aramenus</taxon>
    </lineage>
</organism>
<accession>W7KJH1</accession>
<protein>
    <submittedName>
        <fullName evidence="1">Uncharacterized protein</fullName>
    </submittedName>
</protein>
<keyword evidence="2" id="KW-1185">Reference proteome</keyword>
<dbReference type="EMBL" id="ASRH01000034">
    <property type="protein sequence ID" value="EWG06378.1"/>
    <property type="molecule type" value="Genomic_DNA"/>
</dbReference>
<dbReference type="Proteomes" id="UP000054284">
    <property type="component" value="Unassembled WGS sequence"/>
</dbReference>
<gene>
    <name evidence="1" type="ORF">ASUL_09914</name>
</gene>
<name>W7KJH1_9CREN</name>
<evidence type="ECO:0000313" key="2">
    <source>
        <dbReference type="Proteomes" id="UP000054284"/>
    </source>
</evidence>
<reference evidence="1 2" key="1">
    <citation type="journal article" date="2014" name="Genome Announc.">
        <title>Draft Genome Sequence of the Sulfolobales Archaeon AZ1, Obtained through Metagenomic Analysis of a Mexican Hot Spring.</title>
        <authorList>
            <person name="Servin-Garciduenas L.E."/>
            <person name="Martinez-Romero E."/>
        </authorList>
    </citation>
    <scope>NUCLEOTIDE SEQUENCE [LARGE SCALE GENOMIC DNA]</scope>
    <source>
        <strain evidence="1">AZ1-illumnia</strain>
    </source>
</reference>
<sequence>MKVKLIKTKWKTKLVLTGHGKNLELTMTRPYLSFAPLMYYLIKNGKHRRYLYHADVYTADMSEEQILSLIEPNPQPFERESRFLEDLYNFLGVREVKTWTTK</sequence>